<dbReference type="EMBL" id="SLXH01000019">
    <property type="protein sequence ID" value="TCP16257.1"/>
    <property type="molecule type" value="Genomic_DNA"/>
</dbReference>
<evidence type="ECO:0000313" key="2">
    <source>
        <dbReference type="Proteomes" id="UP000295182"/>
    </source>
</evidence>
<dbReference type="Gene3D" id="3.90.550.10">
    <property type="entry name" value="Spore Coat Polysaccharide Biosynthesis Protein SpsA, Chain A"/>
    <property type="match status" value="1"/>
</dbReference>
<evidence type="ECO:0000313" key="1">
    <source>
        <dbReference type="EMBL" id="TCP16257.1"/>
    </source>
</evidence>
<protein>
    <recommendedName>
        <fullName evidence="3">Glycosyltransferase 2-like domain-containing protein</fullName>
    </recommendedName>
</protein>
<keyword evidence="2" id="KW-1185">Reference proteome</keyword>
<dbReference type="AlphaFoldDB" id="A0A4R2N5Z0"/>
<dbReference type="SUPFAM" id="SSF53448">
    <property type="entry name" value="Nucleotide-diphospho-sugar transferases"/>
    <property type="match status" value="1"/>
</dbReference>
<dbReference type="RefSeq" id="WP_193552677.1">
    <property type="nucleotide sequence ID" value="NZ_QXNC01000008.1"/>
</dbReference>
<dbReference type="PANTHER" id="PTHR43179:SF7">
    <property type="entry name" value="RHAMNOSYLTRANSFERASE WBBL"/>
    <property type="match status" value="1"/>
</dbReference>
<comment type="caution">
    <text evidence="1">The sequence shown here is derived from an EMBL/GenBank/DDBJ whole genome shotgun (WGS) entry which is preliminary data.</text>
</comment>
<dbReference type="Pfam" id="PF13641">
    <property type="entry name" value="Glyco_tranf_2_3"/>
    <property type="match status" value="1"/>
</dbReference>
<evidence type="ECO:0008006" key="3">
    <source>
        <dbReference type="Google" id="ProtNLM"/>
    </source>
</evidence>
<reference evidence="1 2" key="1">
    <citation type="submission" date="2019-03" db="EMBL/GenBank/DDBJ databases">
        <title>Genomic Encyclopedia of Type Strains, Phase IV (KMG-IV): sequencing the most valuable type-strain genomes for metagenomic binning, comparative biology and taxonomic classification.</title>
        <authorList>
            <person name="Goeker M."/>
        </authorList>
    </citation>
    <scope>NUCLEOTIDE SEQUENCE [LARGE SCALE GENOMIC DNA]</scope>
    <source>
        <strain evidence="1 2">DSM 1837</strain>
    </source>
</reference>
<sequence>MTSFPSSSPALVVSVVSHGHGPLVQRLVHELAQCCAASVSRVVLTLNLPEAVPAPPPGGWPFVLEVVHNRTPAGFGANHNRALAGARERFVCVLNPDVALAGRDPLASLVQAAAQPGVGCAYPVQVDAHGVVQDSERALPTPAALWRRRALGQAEQRTDWVNAACLVLPQPVWQTIGGFDEAYFMYCEDVDLCLRLRLAGLALVRAPAQVLHTGTRASHRRWSHLRWHVRSLLRLWCSPVYRQARRLLAAQAPGAGTIGAP</sequence>
<dbReference type="Proteomes" id="UP000295182">
    <property type="component" value="Unassembled WGS sequence"/>
</dbReference>
<organism evidence="1 2">
    <name type="scientific">Simplicispira metamorpha</name>
    <dbReference type="NCBI Taxonomy" id="80881"/>
    <lineage>
        <taxon>Bacteria</taxon>
        <taxon>Pseudomonadati</taxon>
        <taxon>Pseudomonadota</taxon>
        <taxon>Betaproteobacteria</taxon>
        <taxon>Burkholderiales</taxon>
        <taxon>Comamonadaceae</taxon>
        <taxon>Simplicispira</taxon>
    </lineage>
</organism>
<proteinExistence type="predicted"/>
<gene>
    <name evidence="1" type="ORF">EV674_1194</name>
</gene>
<accession>A0A4R2N5Z0</accession>
<name>A0A4R2N5Z0_9BURK</name>
<dbReference type="InterPro" id="IPR029044">
    <property type="entry name" value="Nucleotide-diphossugar_trans"/>
</dbReference>
<dbReference type="PANTHER" id="PTHR43179">
    <property type="entry name" value="RHAMNOSYLTRANSFERASE WBBL"/>
    <property type="match status" value="1"/>
</dbReference>